<keyword evidence="4" id="KW-1185">Reference proteome</keyword>
<protein>
    <submittedName>
        <fullName evidence="3">Undecaprenyl-diphosphatase</fullName>
        <ecNumber evidence="3">3.6.1.27</ecNumber>
    </submittedName>
</protein>
<proteinExistence type="predicted"/>
<dbReference type="Proteomes" id="UP001519307">
    <property type="component" value="Unassembled WGS sequence"/>
</dbReference>
<evidence type="ECO:0000313" key="3">
    <source>
        <dbReference type="EMBL" id="MBP2034111.1"/>
    </source>
</evidence>
<dbReference type="EC" id="3.6.1.27" evidence="3"/>
<feature type="domain" description="Phosphatidic acid phosphatase type 2/haloperoxidase" evidence="2">
    <location>
        <begin position="56"/>
        <end position="164"/>
    </location>
</feature>
<dbReference type="SMART" id="SM00014">
    <property type="entry name" value="acidPPc"/>
    <property type="match status" value="1"/>
</dbReference>
<keyword evidence="1" id="KW-0472">Membrane</keyword>
<feature type="transmembrane region" description="Helical" evidence="1">
    <location>
        <begin position="60"/>
        <end position="79"/>
    </location>
</feature>
<dbReference type="EMBL" id="JAGGLM010000032">
    <property type="protein sequence ID" value="MBP2034111.1"/>
    <property type="molecule type" value="Genomic_DNA"/>
</dbReference>
<gene>
    <name evidence="3" type="ORF">J2Z42_002838</name>
</gene>
<name>A0ABS4KVP0_9CLOT</name>
<evidence type="ECO:0000259" key="2">
    <source>
        <dbReference type="SMART" id="SM00014"/>
    </source>
</evidence>
<organism evidence="3 4">
    <name type="scientific">Clostridium algifaecis</name>
    <dbReference type="NCBI Taxonomy" id="1472040"/>
    <lineage>
        <taxon>Bacteria</taxon>
        <taxon>Bacillati</taxon>
        <taxon>Bacillota</taxon>
        <taxon>Clostridia</taxon>
        <taxon>Eubacteriales</taxon>
        <taxon>Clostridiaceae</taxon>
        <taxon>Clostridium</taxon>
    </lineage>
</organism>
<feature type="transmembrane region" description="Helical" evidence="1">
    <location>
        <begin position="123"/>
        <end position="141"/>
    </location>
</feature>
<dbReference type="RefSeq" id="WP_209703342.1">
    <property type="nucleotide sequence ID" value="NZ_JAGGLM010000032.1"/>
</dbReference>
<reference evidence="3 4" key="1">
    <citation type="submission" date="2021-03" db="EMBL/GenBank/DDBJ databases">
        <title>Genomic Encyclopedia of Type Strains, Phase IV (KMG-IV): sequencing the most valuable type-strain genomes for metagenomic binning, comparative biology and taxonomic classification.</title>
        <authorList>
            <person name="Goeker M."/>
        </authorList>
    </citation>
    <scope>NUCLEOTIDE SEQUENCE [LARGE SCALE GENOMIC DNA]</scope>
    <source>
        <strain evidence="3 4">DSM 28783</strain>
    </source>
</reference>
<dbReference type="SUPFAM" id="SSF48317">
    <property type="entry name" value="Acid phosphatase/Vanadium-dependent haloperoxidase"/>
    <property type="match status" value="1"/>
</dbReference>
<dbReference type="InterPro" id="IPR033879">
    <property type="entry name" value="UPP_Pase"/>
</dbReference>
<keyword evidence="1" id="KW-1133">Transmembrane helix</keyword>
<keyword evidence="3" id="KW-0378">Hydrolase</keyword>
<accession>A0ABS4KVP0</accession>
<comment type="caution">
    <text evidence="3">The sequence shown here is derived from an EMBL/GenBank/DDBJ whole genome shotgun (WGS) entry which is preliminary data.</text>
</comment>
<dbReference type="PANTHER" id="PTHR14969">
    <property type="entry name" value="SPHINGOSINE-1-PHOSPHATE PHOSPHOHYDROLASE"/>
    <property type="match status" value="1"/>
</dbReference>
<evidence type="ECO:0000256" key="1">
    <source>
        <dbReference type="SAM" id="Phobius"/>
    </source>
</evidence>
<dbReference type="Gene3D" id="1.20.144.10">
    <property type="entry name" value="Phosphatidic acid phosphatase type 2/haloperoxidase"/>
    <property type="match status" value="1"/>
</dbReference>
<feature type="transmembrane region" description="Helical" evidence="1">
    <location>
        <begin position="147"/>
        <end position="163"/>
    </location>
</feature>
<feature type="transmembrane region" description="Helical" evidence="1">
    <location>
        <begin position="29"/>
        <end position="48"/>
    </location>
</feature>
<dbReference type="CDD" id="cd03385">
    <property type="entry name" value="PAP2_BcrC_like"/>
    <property type="match status" value="1"/>
</dbReference>
<dbReference type="InterPro" id="IPR036938">
    <property type="entry name" value="PAP2/HPO_sf"/>
</dbReference>
<dbReference type="InterPro" id="IPR000326">
    <property type="entry name" value="PAP2/HPO"/>
</dbReference>
<dbReference type="GO" id="GO:0050380">
    <property type="term" value="F:undecaprenyl-diphosphatase activity"/>
    <property type="evidence" value="ECO:0007669"/>
    <property type="project" value="UniProtKB-EC"/>
</dbReference>
<keyword evidence="1" id="KW-0812">Transmembrane</keyword>
<dbReference type="Pfam" id="PF01569">
    <property type="entry name" value="PAP2"/>
    <property type="match status" value="1"/>
</dbReference>
<evidence type="ECO:0000313" key="4">
    <source>
        <dbReference type="Proteomes" id="UP001519307"/>
    </source>
</evidence>
<dbReference type="PANTHER" id="PTHR14969:SF58">
    <property type="entry name" value="UNDECAPRENYL-DIPHOSPHATASE BCRC"/>
    <property type="match status" value="1"/>
</dbReference>
<sequence length="199" mass="22694">MNMELFRLINNLANKNSGLDHIMIFFSKYVPYIFMGIIALVFVLGFIGKNEEYRKASINTFLVTVINLILSFIIGNIYYVDRPFVHNKVNLLFPHVEDASFPSDHAVGTMSIALGLGKYNKVLGIILTIVSILVGFSRVYVGHHYPFDVVGAYIMVFITNYLYNLTLKNKVDMTYTKIEGLLIKKLGFKKYTDKNTLND</sequence>